<dbReference type="RefSeq" id="WP_364600147.1">
    <property type="nucleotide sequence ID" value="NZ_JBFAQK010000063.1"/>
</dbReference>
<name>A0ABV3I229_9ACTN</name>
<dbReference type="Proteomes" id="UP001552521">
    <property type="component" value="Unassembled WGS sequence"/>
</dbReference>
<gene>
    <name evidence="2" type="ORF">AB0K36_29530</name>
</gene>
<reference evidence="2 3" key="1">
    <citation type="submission" date="2024-06" db="EMBL/GenBank/DDBJ databases">
        <title>The Natural Products Discovery Center: Release of the First 8490 Sequenced Strains for Exploring Actinobacteria Biosynthetic Diversity.</title>
        <authorList>
            <person name="Kalkreuter E."/>
            <person name="Kautsar S.A."/>
            <person name="Yang D."/>
            <person name="Bader C.D."/>
            <person name="Teijaro C.N."/>
            <person name="Fluegel L."/>
            <person name="Davis C.M."/>
            <person name="Simpson J.R."/>
            <person name="Lauterbach L."/>
            <person name="Steele A.D."/>
            <person name="Gui C."/>
            <person name="Meng S."/>
            <person name="Li G."/>
            <person name="Viehrig K."/>
            <person name="Ye F."/>
            <person name="Su P."/>
            <person name="Kiefer A.F."/>
            <person name="Nichols A."/>
            <person name="Cepeda A.J."/>
            <person name="Yan W."/>
            <person name="Fan B."/>
            <person name="Jiang Y."/>
            <person name="Adhikari A."/>
            <person name="Zheng C.-J."/>
            <person name="Schuster L."/>
            <person name="Cowan T.M."/>
            <person name="Smanski M.J."/>
            <person name="Chevrette M.G."/>
            <person name="De Carvalho L.P.S."/>
            <person name="Shen B."/>
        </authorList>
    </citation>
    <scope>NUCLEOTIDE SEQUENCE [LARGE SCALE GENOMIC DNA]</scope>
    <source>
        <strain evidence="2 3">NPDC049344</strain>
    </source>
</reference>
<feature type="chain" id="PRO_5046514785" description="ATP-binding protein" evidence="1">
    <location>
        <begin position="30"/>
        <end position="114"/>
    </location>
</feature>
<feature type="signal peptide" evidence="1">
    <location>
        <begin position="1"/>
        <end position="29"/>
    </location>
</feature>
<accession>A0ABV3I229</accession>
<protein>
    <recommendedName>
        <fullName evidence="4">ATP-binding protein</fullName>
    </recommendedName>
</protein>
<keyword evidence="1" id="KW-0732">Signal</keyword>
<evidence type="ECO:0000313" key="3">
    <source>
        <dbReference type="Proteomes" id="UP001552521"/>
    </source>
</evidence>
<sequence>MKKKFAAAAVGVALGGSLIAVTLQGSAQAAPAAPVSQAAATAQAGPIDTPQVIGSLAGKAAKAVGKAAGKAYVHGKAATGSGASNHSLIGSLWGAPPAGVPHQAPVTADVAFDK</sequence>
<keyword evidence="3" id="KW-1185">Reference proteome</keyword>
<evidence type="ECO:0000313" key="2">
    <source>
        <dbReference type="EMBL" id="MEV4684905.1"/>
    </source>
</evidence>
<evidence type="ECO:0000256" key="1">
    <source>
        <dbReference type="SAM" id="SignalP"/>
    </source>
</evidence>
<dbReference type="EMBL" id="JBFAQK010000063">
    <property type="protein sequence ID" value="MEV4684905.1"/>
    <property type="molecule type" value="Genomic_DNA"/>
</dbReference>
<organism evidence="2 3">
    <name type="scientific">Streptomyces kurssanovii</name>
    <dbReference type="NCBI Taxonomy" id="67312"/>
    <lineage>
        <taxon>Bacteria</taxon>
        <taxon>Bacillati</taxon>
        <taxon>Actinomycetota</taxon>
        <taxon>Actinomycetes</taxon>
        <taxon>Kitasatosporales</taxon>
        <taxon>Streptomycetaceae</taxon>
        <taxon>Streptomyces</taxon>
    </lineage>
</organism>
<comment type="caution">
    <text evidence="2">The sequence shown here is derived from an EMBL/GenBank/DDBJ whole genome shotgun (WGS) entry which is preliminary data.</text>
</comment>
<proteinExistence type="predicted"/>
<evidence type="ECO:0008006" key="4">
    <source>
        <dbReference type="Google" id="ProtNLM"/>
    </source>
</evidence>